<dbReference type="InterPro" id="IPR046865">
    <property type="entry name" value="FapA_b_solenoid"/>
</dbReference>
<dbReference type="RefSeq" id="WP_103240372.1">
    <property type="nucleotide sequence ID" value="NZ_CANRXC010000037.1"/>
</dbReference>
<dbReference type="Proteomes" id="UP000236311">
    <property type="component" value="Unassembled WGS sequence"/>
</dbReference>
<dbReference type="Pfam" id="PF03961">
    <property type="entry name" value="FapA"/>
    <property type="match status" value="1"/>
</dbReference>
<keyword evidence="4" id="KW-1185">Reference proteome</keyword>
<dbReference type="InterPro" id="IPR005646">
    <property type="entry name" value="FapA"/>
</dbReference>
<evidence type="ECO:0000259" key="2">
    <source>
        <dbReference type="Pfam" id="PF20250"/>
    </source>
</evidence>
<dbReference type="PANTHER" id="PTHR38032:SF1">
    <property type="entry name" value="RNA-BINDING PROTEIN KHPB N-TERMINAL DOMAIN-CONTAINING PROTEIN"/>
    <property type="match status" value="1"/>
</dbReference>
<protein>
    <recommendedName>
        <fullName evidence="2">Flagellar Assembly Protein A N-terminal region domain-containing protein</fullName>
    </recommendedName>
</protein>
<gene>
    <name evidence="3" type="ORF">AMURIS_03042</name>
</gene>
<dbReference type="PANTHER" id="PTHR38032">
    <property type="entry name" value="POLYMERASE-RELATED"/>
    <property type="match status" value="1"/>
</dbReference>
<evidence type="ECO:0000313" key="3">
    <source>
        <dbReference type="EMBL" id="SOY30315.1"/>
    </source>
</evidence>
<dbReference type="AlphaFoldDB" id="A0A2K4ZIL7"/>
<dbReference type="OrthoDB" id="9816426at2"/>
<accession>A0A2K4ZIL7</accession>
<evidence type="ECO:0000256" key="1">
    <source>
        <dbReference type="SAM" id="Coils"/>
    </source>
</evidence>
<evidence type="ECO:0000313" key="4">
    <source>
        <dbReference type="Proteomes" id="UP000236311"/>
    </source>
</evidence>
<feature type="domain" description="Flagellar Assembly Protein A N-terminal region" evidence="2">
    <location>
        <begin position="78"/>
        <end position="247"/>
    </location>
</feature>
<dbReference type="Pfam" id="PF20250">
    <property type="entry name" value="FapA_N"/>
    <property type="match status" value="1"/>
</dbReference>
<organism evidence="3 4">
    <name type="scientific">Acetatifactor muris</name>
    <dbReference type="NCBI Taxonomy" id="879566"/>
    <lineage>
        <taxon>Bacteria</taxon>
        <taxon>Bacillati</taxon>
        <taxon>Bacillota</taxon>
        <taxon>Clostridia</taxon>
        <taxon>Lachnospirales</taxon>
        <taxon>Lachnospiraceae</taxon>
        <taxon>Acetatifactor</taxon>
    </lineage>
</organism>
<name>A0A2K4ZIL7_9FIRM</name>
<proteinExistence type="predicted"/>
<feature type="coiled-coil region" evidence="1">
    <location>
        <begin position="458"/>
        <end position="491"/>
    </location>
</feature>
<reference evidence="3 4" key="1">
    <citation type="submission" date="2018-01" db="EMBL/GenBank/DDBJ databases">
        <authorList>
            <person name="Gaut B.S."/>
            <person name="Morton B.R."/>
            <person name="Clegg M.T."/>
            <person name="Duvall M.R."/>
        </authorList>
    </citation>
    <scope>NUCLEOTIDE SEQUENCE [LARGE SCALE GENOMIC DNA]</scope>
    <source>
        <strain evidence="3">GP69</strain>
    </source>
</reference>
<dbReference type="InterPro" id="IPR046866">
    <property type="entry name" value="FapA_N"/>
</dbReference>
<keyword evidence="1" id="KW-0175">Coiled coil</keyword>
<sequence>MQNGYFRLVNDFSGYGIALYQPKDFGEEIRADEVWKYLDGLKINYDKKRLEAQISFGEGGIVHLGSGECPVCPETYFLEVSEDGMMATVRFIPPSEGGARLEMNDFLREIRNKKIVYGLQEKSLEEHFLSEGVYCTNILVAKGKKSVQGQDARIEYSFNTVSHKRPAHKEDGRVDYFNLTTINQCRKGEVLARIIPEQQGEAGCDVYGKAIKPREVKRETLKFGKNIELSADGLSITSMVDGHVTLADKKVVVSSVYQVKGVNVSTGNINYDGSVEIAGNVDENFEVKAGGNVVVNGLVEGATIIAGGNIIIAKGMNGMGKGYLRAKGDIIVKFLENSRIVTGGFVETEAILHCTVSAGSDVRVGGRKGIILGGRVQAANSIRVKSIGGSMSTATTLEVGVEPLLIAQLEHVRTAIEERTKTVNAAQVIYNNFLEKQKKGFQYNDGQLRYMRSVGSLIQEKNTELERLNARRTALEEMMEAREEAEIVVEEQVHPNTTMIIGNVSRLLQQSYRYCKFVKEDGEVKMVPM</sequence>
<dbReference type="EMBL" id="OFSM01000015">
    <property type="protein sequence ID" value="SOY30315.1"/>
    <property type="molecule type" value="Genomic_DNA"/>
</dbReference>